<comment type="similarity">
    <text evidence="1 2">Belongs to the BolA/IbaG family.</text>
</comment>
<evidence type="ECO:0000256" key="2">
    <source>
        <dbReference type="RuleBase" id="RU003860"/>
    </source>
</evidence>
<comment type="caution">
    <text evidence="3">The sequence shown here is derived from an EMBL/GenBank/DDBJ whole genome shotgun (WGS) entry which is preliminary data.</text>
</comment>
<gene>
    <name evidence="3" type="ORF">DJ66_0454</name>
</gene>
<evidence type="ECO:0000256" key="1">
    <source>
        <dbReference type="ARBA" id="ARBA00005578"/>
    </source>
</evidence>
<proteinExistence type="inferred from homology"/>
<evidence type="ECO:0000313" key="4">
    <source>
        <dbReference type="Proteomes" id="UP000033731"/>
    </source>
</evidence>
<keyword evidence="4" id="KW-1185">Reference proteome</keyword>
<dbReference type="SUPFAM" id="SSF82657">
    <property type="entry name" value="BolA-like"/>
    <property type="match status" value="1"/>
</dbReference>
<dbReference type="GeneID" id="96886303"/>
<organism evidence="3 4">
    <name type="scientific">Candidatus Liberibacter solanacearum</name>
    <dbReference type="NCBI Taxonomy" id="556287"/>
    <lineage>
        <taxon>Bacteria</taxon>
        <taxon>Pseudomonadati</taxon>
        <taxon>Pseudomonadota</taxon>
        <taxon>Alphaproteobacteria</taxon>
        <taxon>Hyphomicrobiales</taxon>
        <taxon>Rhizobiaceae</taxon>
        <taxon>Liberibacter</taxon>
    </lineage>
</organism>
<dbReference type="AlphaFoldDB" id="A0A094YYS4"/>
<dbReference type="Pfam" id="PF01722">
    <property type="entry name" value="BolA"/>
    <property type="match status" value="1"/>
</dbReference>
<evidence type="ECO:0000313" key="3">
    <source>
        <dbReference type="EMBL" id="KJZ81732.1"/>
    </source>
</evidence>
<dbReference type="PANTHER" id="PTHR46229:SF2">
    <property type="entry name" value="BOLA-LIKE PROTEIN 1"/>
    <property type="match status" value="1"/>
</dbReference>
<protein>
    <submittedName>
        <fullName evidence="3">YrbA protein</fullName>
    </submittedName>
</protein>
<dbReference type="Proteomes" id="UP000033731">
    <property type="component" value="Unassembled WGS sequence"/>
</dbReference>
<sequence length="83" mass="9257">MSMNIHEIEEMITKGIPNSVVRIQDLAGDGNHYAAEIISEEFRGKNRIQQHKMVYAALEGKMGDTLHALSIKTVIPNSHNKGQ</sequence>
<dbReference type="InterPro" id="IPR002634">
    <property type="entry name" value="BolA"/>
</dbReference>
<dbReference type="PANTHER" id="PTHR46229">
    <property type="entry name" value="BOLA TRANSCRIPTION REGULATOR"/>
    <property type="match status" value="1"/>
</dbReference>
<dbReference type="EMBL" id="JMTK01000002">
    <property type="protein sequence ID" value="KJZ81732.1"/>
    <property type="molecule type" value="Genomic_DNA"/>
</dbReference>
<dbReference type="Gene3D" id="3.30.300.90">
    <property type="entry name" value="BolA-like"/>
    <property type="match status" value="1"/>
</dbReference>
<dbReference type="PATRIC" id="fig|556287.8.peg.413"/>
<reference evidence="3 4" key="1">
    <citation type="journal article" date="2015" name="Phytopathology">
        <title>Genomes of Candidatus Liberibacter solanacearum haplotype A from New Zealand and the USA suggest significant genome plasticity in the species.</title>
        <authorList>
            <person name="Thompson S.M."/>
            <person name="Johnson C.P."/>
            <person name="Lu A.Y."/>
            <person name="Frampton R.A."/>
            <person name="Sullivan K.L."/>
            <person name="Fiers M.W."/>
            <person name="Crowhurst R.N."/>
            <person name="Pitman A.R."/>
            <person name="Scott I."/>
            <person name="Gudmestad N.C."/>
            <person name="Smith G.R."/>
        </authorList>
    </citation>
    <scope>NUCLEOTIDE SEQUENCE [LARGE SCALE GENOMIC DNA]</scope>
    <source>
        <strain evidence="3 4">LsoNZ1</strain>
    </source>
</reference>
<accession>A0A094YYS4</accession>
<name>A0A094YYS4_9HYPH</name>
<dbReference type="RefSeq" id="WP_034443098.1">
    <property type="nucleotide sequence ID" value="NZ_JMTK01000002.1"/>
</dbReference>
<dbReference type="PIRSF" id="PIRSF003113">
    <property type="entry name" value="BolA"/>
    <property type="match status" value="1"/>
</dbReference>
<dbReference type="InterPro" id="IPR036065">
    <property type="entry name" value="BolA-like_sf"/>
</dbReference>
<dbReference type="InterPro" id="IPR050961">
    <property type="entry name" value="BolA/IbaG_stress_morph_reg"/>
</dbReference>